<evidence type="ECO:0000313" key="11">
    <source>
        <dbReference type="Proteomes" id="UP001154282"/>
    </source>
</evidence>
<dbReference type="PIRSF" id="PIRSF036417">
    <property type="entry name" value="3-ktacl-CoA_syn"/>
    <property type="match status" value="1"/>
</dbReference>
<keyword evidence="11" id="KW-1185">Reference proteome</keyword>
<feature type="domain" description="Beta-ketoacyl-[acyl-carrier-protein] synthase III C-terminal" evidence="9">
    <location>
        <begin position="350"/>
        <end position="431"/>
    </location>
</feature>
<feature type="active site" evidence="7">
    <location>
        <position position="385"/>
    </location>
</feature>
<feature type="active site" evidence="7">
    <location>
        <position position="389"/>
    </location>
</feature>
<evidence type="ECO:0000256" key="3">
    <source>
        <dbReference type="ARBA" id="ARBA00022679"/>
    </source>
</evidence>
<dbReference type="PANTHER" id="PTHR31561">
    <property type="entry name" value="3-KETOACYL-COA SYNTHASE"/>
    <property type="match status" value="1"/>
</dbReference>
<evidence type="ECO:0000256" key="2">
    <source>
        <dbReference type="ARBA" id="ARBA00005531"/>
    </source>
</evidence>
<gene>
    <name evidence="10" type="ORF">LITE_LOCUS34204</name>
</gene>
<feature type="active site" evidence="7">
    <location>
        <position position="352"/>
    </location>
</feature>
<dbReference type="GO" id="GO:0006633">
    <property type="term" value="P:fatty acid biosynthetic process"/>
    <property type="evidence" value="ECO:0007669"/>
    <property type="project" value="InterPro"/>
</dbReference>
<evidence type="ECO:0000259" key="8">
    <source>
        <dbReference type="Pfam" id="PF08392"/>
    </source>
</evidence>
<comment type="similarity">
    <text evidence="2 6">Belongs to the thiolase-like superfamily. Chalcone/stilbene synthases family.</text>
</comment>
<feature type="active site" evidence="7">
    <location>
        <position position="267"/>
    </location>
</feature>
<feature type="domain" description="FAE" evidence="8">
    <location>
        <begin position="48"/>
        <end position="332"/>
    </location>
</feature>
<dbReference type="Pfam" id="PF08392">
    <property type="entry name" value="FAE1_CUT1_RppA"/>
    <property type="match status" value="1"/>
</dbReference>
<dbReference type="Gene3D" id="3.40.47.10">
    <property type="match status" value="1"/>
</dbReference>
<dbReference type="InterPro" id="IPR016039">
    <property type="entry name" value="Thiolase-like"/>
</dbReference>
<dbReference type="AlphaFoldDB" id="A0AAV0NMJ6"/>
<accession>A0AAV0NMJ6</accession>
<keyword evidence="4 6" id="KW-0012">Acyltransferase</keyword>
<evidence type="ECO:0000256" key="4">
    <source>
        <dbReference type="ARBA" id="ARBA00023315"/>
    </source>
</evidence>
<evidence type="ECO:0000256" key="6">
    <source>
        <dbReference type="PIRNR" id="PIRNR036417"/>
    </source>
</evidence>
<evidence type="ECO:0000256" key="5">
    <source>
        <dbReference type="ARBA" id="ARBA00047375"/>
    </source>
</evidence>
<dbReference type="SUPFAM" id="SSF53901">
    <property type="entry name" value="Thiolase-like"/>
    <property type="match status" value="2"/>
</dbReference>
<evidence type="ECO:0000256" key="7">
    <source>
        <dbReference type="PIRSR" id="PIRSR036417-1"/>
    </source>
</evidence>
<sequence length="459" mass="51091">MATITEISPSFPLDQLITIASQSSFLLNPKPMALLALVAAVAIYISFTSNKVYLVDFVCFKGPRTHRVPTSTFIEHAEIMSELDRDTIDFQTKVVERSGIGNQSYLPSGVHTLPPSTSLKYAEEELEMVLFSMVRNLMTKLKISPKSIDVVITNCSMVSLTPSLSAMLINKFGFRSNVKSYNLSGMGCSAGLVSLSLARDILRVHKNTVALVLSVEAICPSIYEGKVKSMLLANCLFRMGGAAFLLSNRQADSKTAKYELQHIVKTHIGYKDMSYKCVFQETDDEGHTGVALSRSILQVASEGLKTNLATLAVVALPYSELVRYGVSMVWKRIWSKDRRAVKMPDFKKAFDHFCIHTGGKAVIDAMKKSLQLRDMDVEASKMTLHRFGNTSSSSIWYSLSYLEAKGRIQRGDKVWQIGFGSGFKCNSAVWKCISKMKPDHWNVWSDSIDQYPLEVPDSH</sequence>
<dbReference type="EC" id="2.3.1.-" evidence="6"/>
<feature type="active site" evidence="7">
    <location>
        <position position="188"/>
    </location>
</feature>
<dbReference type="Pfam" id="PF08541">
    <property type="entry name" value="ACP_syn_III_C"/>
    <property type="match status" value="1"/>
</dbReference>
<dbReference type="InterPro" id="IPR013601">
    <property type="entry name" value="FAE1_typ3_polyketide_synth"/>
</dbReference>
<feature type="active site" evidence="7">
    <location>
        <position position="356"/>
    </location>
</feature>
<evidence type="ECO:0000313" key="10">
    <source>
        <dbReference type="EMBL" id="CAI0459862.1"/>
    </source>
</evidence>
<evidence type="ECO:0000256" key="1">
    <source>
        <dbReference type="ARBA" id="ARBA00005194"/>
    </source>
</evidence>
<comment type="caution">
    <text evidence="10">The sequence shown here is derived from an EMBL/GenBank/DDBJ whole genome shotgun (WGS) entry which is preliminary data.</text>
</comment>
<dbReference type="GO" id="GO:0016020">
    <property type="term" value="C:membrane"/>
    <property type="evidence" value="ECO:0007669"/>
    <property type="project" value="InterPro"/>
</dbReference>
<dbReference type="GO" id="GO:0009922">
    <property type="term" value="F:fatty acid elongase activity"/>
    <property type="evidence" value="ECO:0007669"/>
    <property type="project" value="UniProtKB-EC"/>
</dbReference>
<dbReference type="CDD" id="cd00831">
    <property type="entry name" value="CHS_like"/>
    <property type="match status" value="1"/>
</dbReference>
<dbReference type="InterPro" id="IPR013747">
    <property type="entry name" value="ACP_syn_III_C"/>
</dbReference>
<comment type="catalytic activity">
    <reaction evidence="5">
        <text>a very-long-chain acyl-CoA + malonyl-CoA + H(+) = a very-long-chain 3-oxoacyl-CoA + CO2 + CoA</text>
        <dbReference type="Rhea" id="RHEA:32727"/>
        <dbReference type="ChEBI" id="CHEBI:15378"/>
        <dbReference type="ChEBI" id="CHEBI:16526"/>
        <dbReference type="ChEBI" id="CHEBI:57287"/>
        <dbReference type="ChEBI" id="CHEBI:57384"/>
        <dbReference type="ChEBI" id="CHEBI:90725"/>
        <dbReference type="ChEBI" id="CHEBI:90736"/>
        <dbReference type="EC" id="2.3.1.199"/>
    </reaction>
</comment>
<dbReference type="EMBL" id="CAMGYJ010000008">
    <property type="protein sequence ID" value="CAI0459862.1"/>
    <property type="molecule type" value="Genomic_DNA"/>
</dbReference>
<comment type="pathway">
    <text evidence="1 6">Lipid metabolism; fatty acid biosynthesis.</text>
</comment>
<evidence type="ECO:0000259" key="9">
    <source>
        <dbReference type="Pfam" id="PF08541"/>
    </source>
</evidence>
<name>A0AAV0NMJ6_9ROSI</name>
<organism evidence="10 11">
    <name type="scientific">Linum tenue</name>
    <dbReference type="NCBI Taxonomy" id="586396"/>
    <lineage>
        <taxon>Eukaryota</taxon>
        <taxon>Viridiplantae</taxon>
        <taxon>Streptophyta</taxon>
        <taxon>Embryophyta</taxon>
        <taxon>Tracheophyta</taxon>
        <taxon>Spermatophyta</taxon>
        <taxon>Magnoliopsida</taxon>
        <taxon>eudicotyledons</taxon>
        <taxon>Gunneridae</taxon>
        <taxon>Pentapetalae</taxon>
        <taxon>rosids</taxon>
        <taxon>fabids</taxon>
        <taxon>Malpighiales</taxon>
        <taxon>Linaceae</taxon>
        <taxon>Linum</taxon>
    </lineage>
</organism>
<protein>
    <recommendedName>
        <fullName evidence="6">3-ketoacyl-CoA synthase</fullName>
        <ecNumber evidence="6">2.3.1.-</ecNumber>
    </recommendedName>
</protein>
<dbReference type="InterPro" id="IPR012392">
    <property type="entry name" value="3-ktacl-CoA_syn"/>
</dbReference>
<dbReference type="Proteomes" id="UP001154282">
    <property type="component" value="Unassembled WGS sequence"/>
</dbReference>
<proteinExistence type="inferred from homology"/>
<reference evidence="10" key="1">
    <citation type="submission" date="2022-08" db="EMBL/GenBank/DDBJ databases">
        <authorList>
            <person name="Gutierrez-Valencia J."/>
        </authorList>
    </citation>
    <scope>NUCLEOTIDE SEQUENCE</scope>
</reference>
<keyword evidence="3 6" id="KW-0808">Transferase</keyword>